<gene>
    <name evidence="1" type="ORF">DNK49_17090</name>
</gene>
<name>A0A323USI4_9RHOO</name>
<keyword evidence="2" id="KW-1185">Reference proteome</keyword>
<accession>A0A323USI4</accession>
<dbReference type="Proteomes" id="UP000248259">
    <property type="component" value="Unassembled WGS sequence"/>
</dbReference>
<organism evidence="1 2">
    <name type="scientific">Parazoarcus communis SWub3 = DSM 12120</name>
    <dbReference type="NCBI Taxonomy" id="1121029"/>
    <lineage>
        <taxon>Bacteria</taxon>
        <taxon>Pseudomonadati</taxon>
        <taxon>Pseudomonadota</taxon>
        <taxon>Betaproteobacteria</taxon>
        <taxon>Rhodocyclales</taxon>
        <taxon>Zoogloeaceae</taxon>
        <taxon>Parazoarcus</taxon>
    </lineage>
</organism>
<evidence type="ECO:0008006" key="3">
    <source>
        <dbReference type="Google" id="ProtNLM"/>
    </source>
</evidence>
<sequence length="174" mass="20315">MARDQTIYLLEKMKNRNSRDPNHGTQILGASEPLLEISTFADSFVRPLSPMLRSRFQFCGSWKNARLSQNWLSLTEIRDAKNNETLSKWVALRTENSYDNDPPGCVAAENCAVFSYNPYEPEETYLVWEDGKEEPLVWEYFGWDYLRFENLNHYLEYIVGDRTVDDSGRIQAEP</sequence>
<evidence type="ECO:0000313" key="1">
    <source>
        <dbReference type="EMBL" id="PZA15449.1"/>
    </source>
</evidence>
<protein>
    <recommendedName>
        <fullName evidence="3">SMI1/KNR4 family protein</fullName>
    </recommendedName>
</protein>
<dbReference type="OrthoDB" id="7998777at2"/>
<proteinExistence type="predicted"/>
<evidence type="ECO:0000313" key="2">
    <source>
        <dbReference type="Proteomes" id="UP000248259"/>
    </source>
</evidence>
<reference evidence="1 2" key="1">
    <citation type="submission" date="2018-06" db="EMBL/GenBank/DDBJ databases">
        <title>Azoarcus communis strain SWub3 genome.</title>
        <authorList>
            <person name="Zorraquino Salvo V."/>
            <person name="Toubiana D."/>
            <person name="Blumwald E."/>
        </authorList>
    </citation>
    <scope>NUCLEOTIDE SEQUENCE [LARGE SCALE GENOMIC DNA]</scope>
    <source>
        <strain evidence="1 2">SWub3</strain>
    </source>
</reference>
<comment type="caution">
    <text evidence="1">The sequence shown here is derived from an EMBL/GenBank/DDBJ whole genome shotgun (WGS) entry which is preliminary data.</text>
</comment>
<dbReference type="RefSeq" id="WP_110527217.1">
    <property type="nucleotide sequence ID" value="NZ_QKOE01000014.1"/>
</dbReference>
<dbReference type="AlphaFoldDB" id="A0A323USI4"/>
<dbReference type="EMBL" id="QKOE01000014">
    <property type="protein sequence ID" value="PZA15449.1"/>
    <property type="molecule type" value="Genomic_DNA"/>
</dbReference>